<reference evidence="1 2" key="1">
    <citation type="journal article" date="2010" name="ISME J.">
        <title>Fine-scale evolution: genomic, phenotypic and ecological differentiation in two coexisting Salinibacter ruber strains.</title>
        <authorList>
            <person name="Pena A."/>
            <person name="Teeling H."/>
            <person name="Huerta-Cepas J."/>
            <person name="Santos F."/>
            <person name="Yarza P."/>
            <person name="Brito-Echeverria J."/>
            <person name="Lucio M."/>
            <person name="Schmitt-Kopplin P."/>
            <person name="Meseguer I."/>
            <person name="Schenowitz C."/>
            <person name="Dossat C."/>
            <person name="Barbe V."/>
            <person name="Dopazo J."/>
            <person name="Rossello-Mora R."/>
            <person name="Schuler M."/>
            <person name="Glockner F.O."/>
            <person name="Amann R."/>
            <person name="Gabaldon T."/>
            <person name="Anton J."/>
        </authorList>
    </citation>
    <scope>NUCLEOTIDE SEQUENCE [LARGE SCALE GENOMIC DNA]</scope>
    <source>
        <strain evidence="1 2">M8</strain>
    </source>
</reference>
<evidence type="ECO:0000313" key="2">
    <source>
        <dbReference type="Proteomes" id="UP000000933"/>
    </source>
</evidence>
<gene>
    <name evidence="1" type="ordered locus">SRM_00875</name>
</gene>
<evidence type="ECO:0000313" key="1">
    <source>
        <dbReference type="EMBL" id="CBH23796.1"/>
    </source>
</evidence>
<dbReference type="Proteomes" id="UP000000933">
    <property type="component" value="Chromosome"/>
</dbReference>
<dbReference type="HOGENOM" id="CLU_3398358_0_0_10"/>
<dbReference type="AlphaFoldDB" id="D5H6Z1"/>
<dbReference type="KEGG" id="srm:SRM_00875"/>
<proteinExistence type="predicted"/>
<protein>
    <submittedName>
        <fullName evidence="1">Uncharacterized protein</fullName>
    </submittedName>
</protein>
<organism evidence="1 2">
    <name type="scientific">Salinibacter ruber (strain M8)</name>
    <dbReference type="NCBI Taxonomy" id="761659"/>
    <lineage>
        <taxon>Bacteria</taxon>
        <taxon>Pseudomonadati</taxon>
        <taxon>Rhodothermota</taxon>
        <taxon>Rhodothermia</taxon>
        <taxon>Rhodothermales</taxon>
        <taxon>Salinibacteraceae</taxon>
        <taxon>Salinibacter</taxon>
    </lineage>
</organism>
<accession>D5H6Z1</accession>
<name>D5H6Z1_SALRM</name>
<dbReference type="EMBL" id="FP565814">
    <property type="protein sequence ID" value="CBH23796.1"/>
    <property type="molecule type" value="Genomic_DNA"/>
</dbReference>
<sequence>MQNIRAHCNDFDTVWHLRASGPYRNVETHIL</sequence>
<reference evidence="2" key="2">
    <citation type="submission" date="2010-04" db="EMBL/GenBank/DDBJ databases">
        <title>Genome sequence of Salinibacter ruber M8.</title>
        <authorList>
            <consortium name="Genoscope"/>
        </authorList>
    </citation>
    <scope>NUCLEOTIDE SEQUENCE [LARGE SCALE GENOMIC DNA]</scope>
    <source>
        <strain evidence="2">M8</strain>
    </source>
</reference>